<evidence type="ECO:0000256" key="2">
    <source>
        <dbReference type="ARBA" id="ARBA00022527"/>
    </source>
</evidence>
<reference evidence="14" key="1">
    <citation type="submission" date="2016-10" db="EMBL/GenBank/DDBJ databases">
        <authorList>
            <person name="Jeantristanb JTB J.-T."/>
            <person name="Ricardo R."/>
        </authorList>
    </citation>
    <scope>NUCLEOTIDE SEQUENCE [LARGE SCALE GENOMIC DNA]</scope>
</reference>
<feature type="compositionally biased region" description="Polar residues" evidence="11">
    <location>
        <begin position="1"/>
        <end position="25"/>
    </location>
</feature>
<keyword evidence="5" id="KW-0418">Kinase</keyword>
<keyword evidence="14" id="KW-1185">Reference proteome</keyword>
<dbReference type="SMART" id="SM00220">
    <property type="entry name" value="S_TKc"/>
    <property type="match status" value="1"/>
</dbReference>
<protein>
    <recommendedName>
        <fullName evidence="1">non-specific serine/threonine protein kinase</fullName>
        <ecNumber evidence="1">2.7.11.1</ecNumber>
    </recommendedName>
    <alternativeName>
        <fullName evidence="9">Halotolerance protein 4</fullName>
    </alternativeName>
</protein>
<keyword evidence="4 10" id="KW-0547">Nucleotide-binding</keyword>
<name>A0A2X0MBW6_9BASI</name>
<dbReference type="PROSITE" id="PS00108">
    <property type="entry name" value="PROTEIN_KINASE_ST"/>
    <property type="match status" value="1"/>
</dbReference>
<proteinExistence type="predicted"/>
<comment type="catalytic activity">
    <reaction evidence="7">
        <text>L-threonyl-[protein] + ATP = O-phospho-L-threonyl-[protein] + ADP + H(+)</text>
        <dbReference type="Rhea" id="RHEA:46608"/>
        <dbReference type="Rhea" id="RHEA-COMP:11060"/>
        <dbReference type="Rhea" id="RHEA-COMP:11605"/>
        <dbReference type="ChEBI" id="CHEBI:15378"/>
        <dbReference type="ChEBI" id="CHEBI:30013"/>
        <dbReference type="ChEBI" id="CHEBI:30616"/>
        <dbReference type="ChEBI" id="CHEBI:61977"/>
        <dbReference type="ChEBI" id="CHEBI:456216"/>
        <dbReference type="EC" id="2.7.11.1"/>
    </reaction>
</comment>
<dbReference type="Pfam" id="PF00069">
    <property type="entry name" value="Pkinase"/>
    <property type="match status" value="1"/>
</dbReference>
<dbReference type="GO" id="GO:0005829">
    <property type="term" value="C:cytosol"/>
    <property type="evidence" value="ECO:0007669"/>
    <property type="project" value="TreeGrafter"/>
</dbReference>
<feature type="compositionally biased region" description="Basic and acidic residues" evidence="11">
    <location>
        <begin position="268"/>
        <end position="290"/>
    </location>
</feature>
<feature type="compositionally biased region" description="Low complexity" evidence="11">
    <location>
        <begin position="197"/>
        <end position="206"/>
    </location>
</feature>
<dbReference type="EMBL" id="FMWP01000117">
    <property type="protein sequence ID" value="SDA01963.1"/>
    <property type="molecule type" value="Genomic_DNA"/>
</dbReference>
<evidence type="ECO:0000256" key="9">
    <source>
        <dbReference type="ARBA" id="ARBA00078109"/>
    </source>
</evidence>
<feature type="compositionally biased region" description="Polar residues" evidence="11">
    <location>
        <begin position="706"/>
        <end position="719"/>
    </location>
</feature>
<evidence type="ECO:0000313" key="14">
    <source>
        <dbReference type="Proteomes" id="UP000249723"/>
    </source>
</evidence>
<dbReference type="PANTHER" id="PTHR24343">
    <property type="entry name" value="SERINE/THREONINE KINASE"/>
    <property type="match status" value="1"/>
</dbReference>
<feature type="compositionally biased region" description="Low complexity" evidence="11">
    <location>
        <begin position="164"/>
        <end position="184"/>
    </location>
</feature>
<feature type="region of interest" description="Disordered" evidence="11">
    <location>
        <begin position="222"/>
        <end position="388"/>
    </location>
</feature>
<keyword evidence="6 10" id="KW-0067">ATP-binding</keyword>
<feature type="domain" description="Protein kinase" evidence="12">
    <location>
        <begin position="394"/>
        <end position="672"/>
    </location>
</feature>
<dbReference type="PROSITE" id="PS00107">
    <property type="entry name" value="PROTEIN_KINASE_ATP"/>
    <property type="match status" value="1"/>
</dbReference>
<evidence type="ECO:0000256" key="3">
    <source>
        <dbReference type="ARBA" id="ARBA00022679"/>
    </source>
</evidence>
<dbReference type="Gene3D" id="1.10.510.10">
    <property type="entry name" value="Transferase(Phosphotransferase) domain 1"/>
    <property type="match status" value="1"/>
</dbReference>
<dbReference type="GO" id="GO:0005524">
    <property type="term" value="F:ATP binding"/>
    <property type="evidence" value="ECO:0007669"/>
    <property type="project" value="UniProtKB-UniRule"/>
</dbReference>
<evidence type="ECO:0000256" key="8">
    <source>
        <dbReference type="ARBA" id="ARBA00048679"/>
    </source>
</evidence>
<keyword evidence="2" id="KW-0723">Serine/threonine-protein kinase</keyword>
<feature type="region of interest" description="Disordered" evidence="11">
    <location>
        <begin position="696"/>
        <end position="719"/>
    </location>
</feature>
<evidence type="ECO:0000256" key="5">
    <source>
        <dbReference type="ARBA" id="ARBA00022777"/>
    </source>
</evidence>
<evidence type="ECO:0000313" key="13">
    <source>
        <dbReference type="EMBL" id="SDA01963.1"/>
    </source>
</evidence>
<feature type="region of interest" description="Disordered" evidence="11">
    <location>
        <begin position="1"/>
        <end position="57"/>
    </location>
</feature>
<dbReference type="FunFam" id="1.10.510.10:FF:000183">
    <property type="entry name" value="Serine/threonine-protein kinase hal4"/>
    <property type="match status" value="1"/>
</dbReference>
<dbReference type="EC" id="2.7.11.1" evidence="1"/>
<dbReference type="AlphaFoldDB" id="A0A2X0MBW6"/>
<dbReference type="STRING" id="289078.A0A2X0MBW6"/>
<dbReference type="CDD" id="cd13994">
    <property type="entry name" value="STKc_HAL4_like"/>
    <property type="match status" value="1"/>
</dbReference>
<dbReference type="SUPFAM" id="SSF56112">
    <property type="entry name" value="Protein kinase-like (PK-like)"/>
    <property type="match status" value="1"/>
</dbReference>
<feature type="compositionally biased region" description="Low complexity" evidence="11">
    <location>
        <begin position="222"/>
        <end position="237"/>
    </location>
</feature>
<dbReference type="InterPro" id="IPR008271">
    <property type="entry name" value="Ser/Thr_kinase_AS"/>
</dbReference>
<evidence type="ECO:0000256" key="6">
    <source>
        <dbReference type="ARBA" id="ARBA00022840"/>
    </source>
</evidence>
<dbReference type="Proteomes" id="UP000249723">
    <property type="component" value="Unassembled WGS sequence"/>
</dbReference>
<evidence type="ECO:0000256" key="4">
    <source>
        <dbReference type="ARBA" id="ARBA00022741"/>
    </source>
</evidence>
<gene>
    <name evidence="13" type="ORF">BZ3500_MVSOF-1268-A1-R1_CHR10-2G03031</name>
</gene>
<feature type="binding site" evidence="10">
    <location>
        <position position="425"/>
    </location>
    <ligand>
        <name>ATP</name>
        <dbReference type="ChEBI" id="CHEBI:30616"/>
    </ligand>
</feature>
<evidence type="ECO:0000256" key="11">
    <source>
        <dbReference type="SAM" id="MobiDB-lite"/>
    </source>
</evidence>
<dbReference type="InterPro" id="IPR011009">
    <property type="entry name" value="Kinase-like_dom_sf"/>
</dbReference>
<evidence type="ECO:0000256" key="10">
    <source>
        <dbReference type="PROSITE-ProRule" id="PRU10141"/>
    </source>
</evidence>
<sequence>MSLTSDSSYPNSSVHTPGTSTPSSEFDQHVDPLPTFAQLDLSLSRDQGSVRSTGYGAGSEAHTLSEVAHSNHNVLASRILSRTSVGEGAGGALSPENLPKAPTELPRMPVDHVSAHHFAMGPTGSAVASTVILPSSVTASAAANFASTGTSGTITNPVSSTARTVNSVPSTTSNATTATTTTTTADKERTLMPPPATTTAPKPQAPVLQQKKSVFGKLFSSSNASNASLNSGSGSNGERMERGDSNAGSGTEGTGNGGASLARRPSKKEREQEKKEAKEREREHKEEQARLARRPSTGATHQDLGHGTSPSGKDRSASTSRPRAGSHGAKEKEGGMGQALNDFMRNKVQRKSSQTSRKSDDGRSDHDGTSTRGDGETRSRAGSQAGSLSQKYGVCEKMVIGKGATAVVKLAHKWDRSTERLYAVKEFRKRRKNETEKEYVKKLTSEFCISSTLHHHNIVETVDLVQDEQNHWCEVMEYCPGGDLYAAIKKGDMSPQAINSYFKQILAGVAYLHSMGVAHRDIKPENLLLDAKGHVKITDFGVSDVFRMCWEKTTHLSKGLCGSEPYIAPEQFEHKGEFFCLYERVEYDARLVDVWACAVVFYCMHFQELPWRVAKPSDPSFGPYMQMYGGQSTPPPLSNLVPRECRNIIRRMLDPDPKTRATTDQIISDPWFDQIKVIPPLEGILPPPGAGGQVLINNPPIPSPALSGQSTSPSTPAMA</sequence>
<feature type="region of interest" description="Disordered" evidence="11">
    <location>
        <begin position="147"/>
        <end position="207"/>
    </location>
</feature>
<dbReference type="PROSITE" id="PS50011">
    <property type="entry name" value="PROTEIN_KINASE_DOM"/>
    <property type="match status" value="1"/>
</dbReference>
<dbReference type="OrthoDB" id="6513151at2759"/>
<feature type="compositionally biased region" description="Polar residues" evidence="11">
    <location>
        <begin position="147"/>
        <end position="163"/>
    </location>
</feature>
<comment type="catalytic activity">
    <reaction evidence="8">
        <text>L-seryl-[protein] + ATP = O-phospho-L-seryl-[protein] + ADP + H(+)</text>
        <dbReference type="Rhea" id="RHEA:17989"/>
        <dbReference type="Rhea" id="RHEA-COMP:9863"/>
        <dbReference type="Rhea" id="RHEA-COMP:11604"/>
        <dbReference type="ChEBI" id="CHEBI:15378"/>
        <dbReference type="ChEBI" id="CHEBI:29999"/>
        <dbReference type="ChEBI" id="CHEBI:30616"/>
        <dbReference type="ChEBI" id="CHEBI:83421"/>
        <dbReference type="ChEBI" id="CHEBI:456216"/>
        <dbReference type="EC" id="2.7.11.1"/>
    </reaction>
</comment>
<dbReference type="GO" id="GO:0030003">
    <property type="term" value="P:intracellular monoatomic cation homeostasis"/>
    <property type="evidence" value="ECO:0007669"/>
    <property type="project" value="TreeGrafter"/>
</dbReference>
<evidence type="ECO:0000259" key="12">
    <source>
        <dbReference type="PROSITE" id="PS50011"/>
    </source>
</evidence>
<organism evidence="13 14">
    <name type="scientific">Microbotryum saponariae</name>
    <dbReference type="NCBI Taxonomy" id="289078"/>
    <lineage>
        <taxon>Eukaryota</taxon>
        <taxon>Fungi</taxon>
        <taxon>Dikarya</taxon>
        <taxon>Basidiomycota</taxon>
        <taxon>Pucciniomycotina</taxon>
        <taxon>Microbotryomycetes</taxon>
        <taxon>Microbotryales</taxon>
        <taxon>Microbotryaceae</taxon>
        <taxon>Microbotryum</taxon>
    </lineage>
</organism>
<evidence type="ECO:0000256" key="7">
    <source>
        <dbReference type="ARBA" id="ARBA00047899"/>
    </source>
</evidence>
<dbReference type="GO" id="GO:0004674">
    <property type="term" value="F:protein serine/threonine kinase activity"/>
    <property type="evidence" value="ECO:0007669"/>
    <property type="project" value="UniProtKB-KW"/>
</dbReference>
<dbReference type="PANTHER" id="PTHR24343:SF558">
    <property type="entry name" value="PROTEIN KINASE DOMAIN-CONTAINING PROTEIN"/>
    <property type="match status" value="1"/>
</dbReference>
<keyword evidence="3" id="KW-0808">Transferase</keyword>
<accession>A0A2X0MBW6</accession>
<feature type="compositionally biased region" description="Basic and acidic residues" evidence="11">
    <location>
        <begin position="357"/>
        <end position="379"/>
    </location>
</feature>
<dbReference type="InterPro" id="IPR017441">
    <property type="entry name" value="Protein_kinase_ATP_BS"/>
</dbReference>
<evidence type="ECO:0000256" key="1">
    <source>
        <dbReference type="ARBA" id="ARBA00012513"/>
    </source>
</evidence>
<dbReference type="InterPro" id="IPR000719">
    <property type="entry name" value="Prot_kinase_dom"/>
</dbReference>